<evidence type="ECO:0000256" key="7">
    <source>
        <dbReference type="RuleBase" id="RU363032"/>
    </source>
</evidence>
<dbReference type="InterPro" id="IPR051393">
    <property type="entry name" value="ABC_transporter_permease"/>
</dbReference>
<reference evidence="9" key="1">
    <citation type="journal article" date="2021" name="PeerJ">
        <title>Extensive microbial diversity within the chicken gut microbiome revealed by metagenomics and culture.</title>
        <authorList>
            <person name="Gilroy R."/>
            <person name="Ravi A."/>
            <person name="Getino M."/>
            <person name="Pursley I."/>
            <person name="Horton D.L."/>
            <person name="Alikhan N.F."/>
            <person name="Baker D."/>
            <person name="Gharbi K."/>
            <person name="Hall N."/>
            <person name="Watson M."/>
            <person name="Adriaenssens E.M."/>
            <person name="Foster-Nyarko E."/>
            <person name="Jarju S."/>
            <person name="Secka A."/>
            <person name="Antonio M."/>
            <person name="Oren A."/>
            <person name="Chaudhuri R.R."/>
            <person name="La Ragione R."/>
            <person name="Hildebrand F."/>
            <person name="Pallen M.J."/>
        </authorList>
    </citation>
    <scope>NUCLEOTIDE SEQUENCE</scope>
    <source>
        <strain evidence="9">CHK195-6426</strain>
    </source>
</reference>
<dbReference type="PANTHER" id="PTHR30193:SF37">
    <property type="entry name" value="INNER MEMBRANE ABC TRANSPORTER PERMEASE PROTEIN YCJO"/>
    <property type="match status" value="1"/>
</dbReference>
<feature type="transmembrane region" description="Helical" evidence="7">
    <location>
        <begin position="27"/>
        <end position="50"/>
    </location>
</feature>
<keyword evidence="5 7" id="KW-1133">Transmembrane helix</keyword>
<evidence type="ECO:0000313" key="9">
    <source>
        <dbReference type="EMBL" id="HIW80821.1"/>
    </source>
</evidence>
<dbReference type="InterPro" id="IPR035906">
    <property type="entry name" value="MetI-like_sf"/>
</dbReference>
<evidence type="ECO:0000256" key="6">
    <source>
        <dbReference type="ARBA" id="ARBA00023136"/>
    </source>
</evidence>
<dbReference type="PANTHER" id="PTHR30193">
    <property type="entry name" value="ABC TRANSPORTER PERMEASE PROTEIN"/>
    <property type="match status" value="1"/>
</dbReference>
<feature type="transmembrane region" description="Helical" evidence="7">
    <location>
        <begin position="183"/>
        <end position="202"/>
    </location>
</feature>
<sequence length="308" mass="35436">MNGKKTKAAAFGQKSLGKRIWKARWSYAALIPTFAFLFTFTLYPALLGIYRSLFRWKTNNYFTPKFAGVDNYVRLLGDSDFWESFGVLLVFIVWGFINTFVINFSTTYFIFRLKDTRAGRFFKKAFVVPMMIPAMVGTMYWSFFYKHDTGILDAILNYLGKEEWIHIWLADNRFTLPAMLFKGFPWAGGFAMLIFLAGFLNVDTALEEAMQIDGANAWDVFTRLYLPLSIPQIKLLSVLGMIGGLQDYTVQIVYTQGRYHTMVPAYAMYQNAFENGNYGYATAQGTVLFLIILIITILQQKYIKKADE</sequence>
<comment type="caution">
    <text evidence="9">The sequence shown here is derived from an EMBL/GenBank/DDBJ whole genome shotgun (WGS) entry which is preliminary data.</text>
</comment>
<keyword evidence="2 7" id="KW-0813">Transport</keyword>
<gene>
    <name evidence="9" type="ORF">H9742_04695</name>
</gene>
<dbReference type="InterPro" id="IPR000515">
    <property type="entry name" value="MetI-like"/>
</dbReference>
<proteinExistence type="inferred from homology"/>
<dbReference type="PROSITE" id="PS50928">
    <property type="entry name" value="ABC_TM1"/>
    <property type="match status" value="1"/>
</dbReference>
<evidence type="ECO:0000256" key="4">
    <source>
        <dbReference type="ARBA" id="ARBA00022692"/>
    </source>
</evidence>
<evidence type="ECO:0000256" key="5">
    <source>
        <dbReference type="ARBA" id="ARBA00022989"/>
    </source>
</evidence>
<protein>
    <submittedName>
        <fullName evidence="9">Sugar ABC transporter permease</fullName>
    </submittedName>
</protein>
<feature type="transmembrane region" description="Helical" evidence="7">
    <location>
        <begin position="125"/>
        <end position="143"/>
    </location>
</feature>
<dbReference type="SUPFAM" id="SSF161098">
    <property type="entry name" value="MetI-like"/>
    <property type="match status" value="1"/>
</dbReference>
<evidence type="ECO:0000256" key="1">
    <source>
        <dbReference type="ARBA" id="ARBA00004651"/>
    </source>
</evidence>
<evidence type="ECO:0000313" key="10">
    <source>
        <dbReference type="Proteomes" id="UP000824265"/>
    </source>
</evidence>
<accession>A0A9D1UBS2</accession>
<comment type="subcellular location">
    <subcellularLocation>
        <location evidence="1 7">Cell membrane</location>
        <topology evidence="1 7">Multi-pass membrane protein</topology>
    </subcellularLocation>
</comment>
<feature type="transmembrane region" description="Helical" evidence="7">
    <location>
        <begin position="278"/>
        <end position="298"/>
    </location>
</feature>
<dbReference type="Proteomes" id="UP000824265">
    <property type="component" value="Unassembled WGS sequence"/>
</dbReference>
<name>A0A9D1UBS2_9FIRM</name>
<feature type="transmembrane region" description="Helical" evidence="7">
    <location>
        <begin position="85"/>
        <end position="113"/>
    </location>
</feature>
<reference evidence="9" key="2">
    <citation type="submission" date="2021-04" db="EMBL/GenBank/DDBJ databases">
        <authorList>
            <person name="Gilroy R."/>
        </authorList>
    </citation>
    <scope>NUCLEOTIDE SEQUENCE</scope>
    <source>
        <strain evidence="9">CHK195-6426</strain>
    </source>
</reference>
<keyword evidence="4 7" id="KW-0812">Transmembrane</keyword>
<evidence type="ECO:0000256" key="3">
    <source>
        <dbReference type="ARBA" id="ARBA00022475"/>
    </source>
</evidence>
<organism evidence="9 10">
    <name type="scientific">Candidatus Acetatifactor stercoripullorum</name>
    <dbReference type="NCBI Taxonomy" id="2838414"/>
    <lineage>
        <taxon>Bacteria</taxon>
        <taxon>Bacillati</taxon>
        <taxon>Bacillota</taxon>
        <taxon>Clostridia</taxon>
        <taxon>Lachnospirales</taxon>
        <taxon>Lachnospiraceae</taxon>
        <taxon>Acetatifactor</taxon>
    </lineage>
</organism>
<evidence type="ECO:0000256" key="2">
    <source>
        <dbReference type="ARBA" id="ARBA00022448"/>
    </source>
</evidence>
<dbReference type="CDD" id="cd06261">
    <property type="entry name" value="TM_PBP2"/>
    <property type="match status" value="1"/>
</dbReference>
<keyword evidence="3" id="KW-1003">Cell membrane</keyword>
<dbReference type="AlphaFoldDB" id="A0A9D1UBS2"/>
<dbReference type="GO" id="GO:0055085">
    <property type="term" value="P:transmembrane transport"/>
    <property type="evidence" value="ECO:0007669"/>
    <property type="project" value="InterPro"/>
</dbReference>
<dbReference type="RefSeq" id="WP_318703133.1">
    <property type="nucleotide sequence ID" value="NZ_CALWMU010000002.1"/>
</dbReference>
<dbReference type="GO" id="GO:0005886">
    <property type="term" value="C:plasma membrane"/>
    <property type="evidence" value="ECO:0007669"/>
    <property type="project" value="UniProtKB-SubCell"/>
</dbReference>
<dbReference type="Pfam" id="PF00528">
    <property type="entry name" value="BPD_transp_1"/>
    <property type="match status" value="1"/>
</dbReference>
<dbReference type="Gene3D" id="1.10.3720.10">
    <property type="entry name" value="MetI-like"/>
    <property type="match status" value="1"/>
</dbReference>
<evidence type="ECO:0000259" key="8">
    <source>
        <dbReference type="PROSITE" id="PS50928"/>
    </source>
</evidence>
<dbReference type="EMBL" id="DXGH01000027">
    <property type="protein sequence ID" value="HIW80821.1"/>
    <property type="molecule type" value="Genomic_DNA"/>
</dbReference>
<comment type="similarity">
    <text evidence="7">Belongs to the binding-protein-dependent transport system permease family.</text>
</comment>
<keyword evidence="6 7" id="KW-0472">Membrane</keyword>
<feature type="domain" description="ABC transmembrane type-1" evidence="8">
    <location>
        <begin position="85"/>
        <end position="299"/>
    </location>
</feature>